<feature type="region of interest" description="Disordered" evidence="1">
    <location>
        <begin position="1"/>
        <end position="55"/>
    </location>
</feature>
<gene>
    <name evidence="2" type="ordered locus">RC1_3545</name>
</gene>
<dbReference type="Proteomes" id="UP000001591">
    <property type="component" value="Chromosome"/>
</dbReference>
<dbReference type="EMBL" id="CP000613">
    <property type="protein sequence ID" value="ACJ00898.1"/>
    <property type="molecule type" value="Genomic_DNA"/>
</dbReference>
<organism evidence="2 3">
    <name type="scientific">Rhodospirillum centenum (strain ATCC 51521 / SW)</name>
    <dbReference type="NCBI Taxonomy" id="414684"/>
    <lineage>
        <taxon>Bacteria</taxon>
        <taxon>Pseudomonadati</taxon>
        <taxon>Pseudomonadota</taxon>
        <taxon>Alphaproteobacteria</taxon>
        <taxon>Rhodospirillales</taxon>
        <taxon>Rhodospirillaceae</taxon>
        <taxon>Rhodospirillum</taxon>
    </lineage>
</organism>
<dbReference type="AlphaFoldDB" id="B6IX74"/>
<keyword evidence="3" id="KW-1185">Reference proteome</keyword>
<name>B6IX74_RHOCS</name>
<proteinExistence type="predicted"/>
<evidence type="ECO:0000256" key="1">
    <source>
        <dbReference type="SAM" id="MobiDB-lite"/>
    </source>
</evidence>
<dbReference type="STRING" id="414684.RC1_3545"/>
<evidence type="ECO:0000313" key="2">
    <source>
        <dbReference type="EMBL" id="ACJ00898.1"/>
    </source>
</evidence>
<sequence length="120" mass="12918">MKAVAVRPPVRHPAAHGGNGCHVRRPRVGAPDLPTYSTHRRSVPRPVPETDHGGVLGAGMVWLVTRNGLRTVQPGACRPMRPSGGGAAPGKKQPKVGFVPRKVQTIGGNDYRDRDNRFHP</sequence>
<evidence type="ECO:0000313" key="3">
    <source>
        <dbReference type="Proteomes" id="UP000001591"/>
    </source>
</evidence>
<accession>B6IX74</accession>
<dbReference type="KEGG" id="rce:RC1_3545"/>
<reference evidence="2 3" key="1">
    <citation type="journal article" date="2010" name="BMC Genomics">
        <title>Metabolic flexibility revealed in the genome of the cyst-forming alpha-1 proteobacterium Rhodospirillum centenum.</title>
        <authorList>
            <person name="Lu Y.K."/>
            <person name="Marden J."/>
            <person name="Han M."/>
            <person name="Swingley W.D."/>
            <person name="Mastrian S.D."/>
            <person name="Chowdhury S.R."/>
            <person name="Hao J."/>
            <person name="Helmy T."/>
            <person name="Kim S."/>
            <person name="Kurdoglu A.A."/>
            <person name="Matthies H.J."/>
            <person name="Rollo D."/>
            <person name="Stothard P."/>
            <person name="Blankenship R.E."/>
            <person name="Bauer C.E."/>
            <person name="Touchman J.W."/>
        </authorList>
    </citation>
    <scope>NUCLEOTIDE SEQUENCE [LARGE SCALE GENOMIC DNA]</scope>
    <source>
        <strain evidence="3">ATCC 51521 / SW</strain>
    </source>
</reference>
<protein>
    <submittedName>
        <fullName evidence="2">Uncharacterized protein</fullName>
    </submittedName>
</protein>
<dbReference type="HOGENOM" id="CLU_2047884_0_0_5"/>
<feature type="compositionally biased region" description="Basic and acidic residues" evidence="1">
    <location>
        <begin position="110"/>
        <end position="120"/>
    </location>
</feature>
<feature type="region of interest" description="Disordered" evidence="1">
    <location>
        <begin position="72"/>
        <end position="120"/>
    </location>
</feature>